<evidence type="ECO:0008006" key="5">
    <source>
        <dbReference type="Google" id="ProtNLM"/>
    </source>
</evidence>
<dbReference type="InterPro" id="IPR049666">
    <property type="entry name" value="MzaE"/>
</dbReference>
<dbReference type="InterPro" id="IPR018891">
    <property type="entry name" value="AIPR_C"/>
</dbReference>
<dbReference type="STRING" id="445710.ATSB10_31620"/>
<protein>
    <recommendedName>
        <fullName evidence="5">Abortive phage infection protein</fullName>
    </recommendedName>
</protein>
<dbReference type="Pfam" id="PF22879">
    <property type="entry name" value="AIPR_N"/>
    <property type="match status" value="1"/>
</dbReference>
<sequence>MDLKDFLAQTRADVQAEIADRLSSAASPYPYDESVFAEIVMAHMAEIGMTFEPQVCHYTAKAGSANVKISGYAVSEDGDQLDLFVCLYHGKDTVQSIPDSEAKTAAEQCLRFLAKCAEGKLASAIDPSSEVYELAVTIQKTYTKLDQIRVYVLTDAVAKSKNFKAREIQGKTVKLEVMDIERLHRHWSEGKPRDELVVNFIDVSGSAIPCVYVPGEADYDYALTAIPGETLRFIYEKFGARLLEANVRSFLSASGKVNRGIRDTLRTAPDRFMAYNNGIVIVADEANLARTQDGSHGLAWLKGMQIVNGGQTTASIYFTAKKHAGIDLAKVRVPAKVIILKSDNAATEETLIADISRYANSQNAVRQSDLSANTPFHIEIEKLATTTYCPDGVGRWFYERAAGSYATTLAREGATPARYRQLKTVVIPPSRRITKTDLAKYLNTWAGKPHVVSLGAQKNFTEFTDDLKEKEQQGELLMPDVRAFKQMVAKAIIYRRVQSLVRPMFPAFQGNVATYLISVLAHRHGSEIDLDRIWLQQDISEPLKDALRALAVQVNAVLHQSANGRMVSEWAKKPECWDTVRAAAYSALPTAVPERRSQTPVLQTEH</sequence>
<dbReference type="PATRIC" id="fig|445710.3.peg.3160"/>
<dbReference type="InterPro" id="IPR055101">
    <property type="entry name" value="AIPR_N"/>
</dbReference>
<dbReference type="Proteomes" id="UP000077255">
    <property type="component" value="Chromosome"/>
</dbReference>
<dbReference type="Pfam" id="PF10592">
    <property type="entry name" value="AIPR"/>
    <property type="match status" value="1"/>
</dbReference>
<reference evidence="3 4" key="1">
    <citation type="submission" date="2016-02" db="EMBL/GenBank/DDBJ databases">
        <title>Complete genome sequencing and analysis of ATSB10, Dyella thiooxydans isolated from rhizosphere soil of sunflower (Helianthus annuus L.).</title>
        <authorList>
            <person name="Lee Y."/>
            <person name="Hwangbo K."/>
            <person name="Chung H."/>
            <person name="Yoo J."/>
            <person name="Kim K.Y."/>
            <person name="Sa T.M."/>
            <person name="Um Y."/>
            <person name="Madhaiyan M."/>
        </authorList>
    </citation>
    <scope>NUCLEOTIDE SEQUENCE [LARGE SCALE GENOMIC DNA]</scope>
    <source>
        <strain evidence="3 4">ATSB10</strain>
    </source>
</reference>
<gene>
    <name evidence="3" type="ORF">ATSB10_31620</name>
</gene>
<dbReference type="EMBL" id="CP014841">
    <property type="protein sequence ID" value="AND70616.1"/>
    <property type="molecule type" value="Genomic_DNA"/>
</dbReference>
<dbReference type="OrthoDB" id="9806213at2"/>
<dbReference type="RefSeq" id="WP_063673627.1">
    <property type="nucleotide sequence ID" value="NZ_CP014841.1"/>
</dbReference>
<evidence type="ECO:0000313" key="4">
    <source>
        <dbReference type="Proteomes" id="UP000077255"/>
    </source>
</evidence>
<name>A0A160N3P9_9GAMM</name>
<organism evidence="3 4">
    <name type="scientific">Dyella thiooxydans</name>
    <dbReference type="NCBI Taxonomy" id="445710"/>
    <lineage>
        <taxon>Bacteria</taxon>
        <taxon>Pseudomonadati</taxon>
        <taxon>Pseudomonadota</taxon>
        <taxon>Gammaproteobacteria</taxon>
        <taxon>Lysobacterales</taxon>
        <taxon>Rhodanobacteraceae</taxon>
        <taxon>Dyella</taxon>
    </lineage>
</organism>
<dbReference type="NCBIfam" id="NF041935">
    <property type="entry name" value="MzaE"/>
    <property type="match status" value="1"/>
</dbReference>
<evidence type="ECO:0000259" key="1">
    <source>
        <dbReference type="Pfam" id="PF10592"/>
    </source>
</evidence>
<keyword evidence="4" id="KW-1185">Reference proteome</keyword>
<evidence type="ECO:0000313" key="3">
    <source>
        <dbReference type="EMBL" id="AND70616.1"/>
    </source>
</evidence>
<dbReference type="KEGG" id="dtx:ATSB10_31620"/>
<dbReference type="AlphaFoldDB" id="A0A160N3P9"/>
<feature type="domain" description="Abortive phage infection protein C-terminal" evidence="1">
    <location>
        <begin position="243"/>
        <end position="561"/>
    </location>
</feature>
<evidence type="ECO:0000259" key="2">
    <source>
        <dbReference type="Pfam" id="PF22879"/>
    </source>
</evidence>
<feature type="domain" description="Abortive infection phage resistance protein N-terminal" evidence="2">
    <location>
        <begin position="36"/>
        <end position="185"/>
    </location>
</feature>
<proteinExistence type="predicted"/>
<accession>A0A160N3P9</accession>